<gene>
    <name evidence="1" type="ORF">A3A32_02800</name>
</gene>
<protein>
    <submittedName>
        <fullName evidence="1">Uncharacterized protein</fullName>
    </submittedName>
</protein>
<sequence length="103" mass="11567">MVCERERIHLKASRFPDEVADFRNAIKEAIMAMDVKVGKFHNNIGLLSVVYTFETRLGRSSGGLAKGRRSLFRQLSEYQANYASHCLKSINNAVVSYLLSIAS</sequence>
<dbReference type="AlphaFoldDB" id="A0A1G2RMD6"/>
<name>A0A1G2RMD6_9BACT</name>
<organism evidence="1 2">
    <name type="scientific">Candidatus Wildermuthbacteria bacterium RIFCSPLOWO2_01_FULL_48_35</name>
    <dbReference type="NCBI Taxonomy" id="1802463"/>
    <lineage>
        <taxon>Bacteria</taxon>
        <taxon>Candidatus Wildermuthiibacteriota</taxon>
    </lineage>
</organism>
<accession>A0A1G2RMD6</accession>
<comment type="caution">
    <text evidence="1">The sequence shown here is derived from an EMBL/GenBank/DDBJ whole genome shotgun (WGS) entry which is preliminary data.</text>
</comment>
<evidence type="ECO:0000313" key="1">
    <source>
        <dbReference type="EMBL" id="OHA74025.1"/>
    </source>
</evidence>
<dbReference type="Proteomes" id="UP000177081">
    <property type="component" value="Unassembled WGS sequence"/>
</dbReference>
<reference evidence="1 2" key="1">
    <citation type="journal article" date="2016" name="Nat. Commun.">
        <title>Thousands of microbial genomes shed light on interconnected biogeochemical processes in an aquifer system.</title>
        <authorList>
            <person name="Anantharaman K."/>
            <person name="Brown C.T."/>
            <person name="Hug L.A."/>
            <person name="Sharon I."/>
            <person name="Castelle C.J."/>
            <person name="Probst A.J."/>
            <person name="Thomas B.C."/>
            <person name="Singh A."/>
            <person name="Wilkins M.J."/>
            <person name="Karaoz U."/>
            <person name="Brodie E.L."/>
            <person name="Williams K.H."/>
            <person name="Hubbard S.S."/>
            <person name="Banfield J.F."/>
        </authorList>
    </citation>
    <scope>NUCLEOTIDE SEQUENCE [LARGE SCALE GENOMIC DNA]</scope>
</reference>
<dbReference type="EMBL" id="MHUI01000034">
    <property type="protein sequence ID" value="OHA74025.1"/>
    <property type="molecule type" value="Genomic_DNA"/>
</dbReference>
<proteinExistence type="predicted"/>
<evidence type="ECO:0000313" key="2">
    <source>
        <dbReference type="Proteomes" id="UP000177081"/>
    </source>
</evidence>